<dbReference type="EMBL" id="ASGP02000003">
    <property type="protein sequence ID" value="KAH9517242.1"/>
    <property type="molecule type" value="Genomic_DNA"/>
</dbReference>
<evidence type="ECO:0000313" key="2">
    <source>
        <dbReference type="Proteomes" id="UP000790347"/>
    </source>
</evidence>
<protein>
    <submittedName>
        <fullName evidence="1">Uncharacterized protein</fullName>
    </submittedName>
</protein>
<accession>A0A922L8M2</accession>
<dbReference type="AlphaFoldDB" id="A0A922L8M2"/>
<evidence type="ECO:0000313" key="1">
    <source>
        <dbReference type="EMBL" id="KAH9517242.1"/>
    </source>
</evidence>
<reference evidence="1" key="1">
    <citation type="submission" date="2013-05" db="EMBL/GenBank/DDBJ databases">
        <authorList>
            <person name="Yim A.K.Y."/>
            <person name="Chan T.F."/>
            <person name="Ji K.M."/>
            <person name="Liu X.Y."/>
            <person name="Zhou J.W."/>
            <person name="Li R.Q."/>
            <person name="Yang K.Y."/>
            <person name="Li J."/>
            <person name="Li M."/>
            <person name="Law P.T.W."/>
            <person name="Wu Y.L."/>
            <person name="Cai Z.L."/>
            <person name="Qin H."/>
            <person name="Bao Y."/>
            <person name="Leung R.K.K."/>
            <person name="Ng P.K.S."/>
            <person name="Zou J."/>
            <person name="Zhong X.J."/>
            <person name="Ran P.X."/>
            <person name="Zhong N.S."/>
            <person name="Liu Z.G."/>
            <person name="Tsui S.K.W."/>
        </authorList>
    </citation>
    <scope>NUCLEOTIDE SEQUENCE</scope>
    <source>
        <strain evidence="1">Derf</strain>
        <tissue evidence="1">Whole organism</tissue>
    </source>
</reference>
<sequence length="182" mass="21547">MFILSSILTLTNGNSIVHFLGGIGNLHKLYRQNNNNHTGAIYTLKDLYRFHVKFHQFMADGLSSSSTTTTSKPVVKNPEDMTKFWLNFQNFIFYPNHHHHHHHHDHHDNDLIPDDSWWWWWWPSNWENNTINCEDQKSSIITTTTSTTTTTTKKPFLIPNYYFYDNDNENETFDQINEKSNG</sequence>
<name>A0A922L8M2_DERFA</name>
<proteinExistence type="predicted"/>
<gene>
    <name evidence="1" type="ORF">DERF_007923</name>
</gene>
<dbReference type="Proteomes" id="UP000790347">
    <property type="component" value="Unassembled WGS sequence"/>
</dbReference>
<keyword evidence="2" id="KW-1185">Reference proteome</keyword>
<comment type="caution">
    <text evidence="1">The sequence shown here is derived from an EMBL/GenBank/DDBJ whole genome shotgun (WGS) entry which is preliminary data.</text>
</comment>
<reference evidence="1" key="2">
    <citation type="journal article" date="2022" name="Res Sq">
        <title>Comparative Genomics Reveals Insights into the Divergent Evolution of Astigmatic Mites and Household Pest Adaptations.</title>
        <authorList>
            <person name="Xiong Q."/>
            <person name="Wan A.T.-Y."/>
            <person name="Liu X.-Y."/>
            <person name="Fung C.S.-H."/>
            <person name="Xiao X."/>
            <person name="Malainual N."/>
            <person name="Hou J."/>
            <person name="Wang L."/>
            <person name="Wang M."/>
            <person name="Yang K."/>
            <person name="Cui Y."/>
            <person name="Leung E."/>
            <person name="Nong W."/>
            <person name="Shin S.-K."/>
            <person name="Au S."/>
            <person name="Jeong K.Y."/>
            <person name="Chew F.T."/>
            <person name="Hui J."/>
            <person name="Leung T.F."/>
            <person name="Tungtrongchitr A."/>
            <person name="Zhong N."/>
            <person name="Liu Z."/>
            <person name="Tsui S."/>
        </authorList>
    </citation>
    <scope>NUCLEOTIDE SEQUENCE</scope>
    <source>
        <strain evidence="1">Derf</strain>
        <tissue evidence="1">Whole organism</tissue>
    </source>
</reference>
<organism evidence="1 2">
    <name type="scientific">Dermatophagoides farinae</name>
    <name type="common">American house dust mite</name>
    <dbReference type="NCBI Taxonomy" id="6954"/>
    <lineage>
        <taxon>Eukaryota</taxon>
        <taxon>Metazoa</taxon>
        <taxon>Ecdysozoa</taxon>
        <taxon>Arthropoda</taxon>
        <taxon>Chelicerata</taxon>
        <taxon>Arachnida</taxon>
        <taxon>Acari</taxon>
        <taxon>Acariformes</taxon>
        <taxon>Sarcoptiformes</taxon>
        <taxon>Astigmata</taxon>
        <taxon>Psoroptidia</taxon>
        <taxon>Analgoidea</taxon>
        <taxon>Pyroglyphidae</taxon>
        <taxon>Dermatophagoidinae</taxon>
        <taxon>Dermatophagoides</taxon>
    </lineage>
</organism>